<gene>
    <name evidence="16" type="ORF">FAGAP_12625</name>
</gene>
<reference evidence="16" key="1">
    <citation type="submission" date="2020-01" db="EMBL/GenBank/DDBJ databases">
        <title>Identification and distribution of gene clusters putatively required for synthesis of sphingolipid metabolism inhibitors in phylogenetically diverse species of the filamentous fungus Fusarium.</title>
        <authorList>
            <person name="Kim H.-S."/>
            <person name="Busman M."/>
            <person name="Brown D.W."/>
            <person name="Divon H."/>
            <person name="Uhlig S."/>
            <person name="Proctor R.H."/>
        </authorList>
    </citation>
    <scope>NUCLEOTIDE SEQUENCE</scope>
    <source>
        <strain evidence="16">NRRL 31653</strain>
    </source>
</reference>
<evidence type="ECO:0000256" key="4">
    <source>
        <dbReference type="ARBA" id="ARBA00013948"/>
    </source>
</evidence>
<dbReference type="Pfam" id="PF00069">
    <property type="entry name" value="Pkinase"/>
    <property type="match status" value="1"/>
</dbReference>
<sequence>MIAHLRLPFALASDHVIASGAAGHVLAISQRIVLKCPTTFDNPAPSQEADMKKNIEKIKHEERIYSLLREKPHPHILISPLYIPQGIFLHRQAMTLHDRLQECSSKPLPEQIQERWIRQLSSALTWLETLGLIHGDLRPTNIFLTACGDEGDIQLGDFDCAVEKGSQLLASSEPFCKVLKNYELPEGSAITEQFSLGSCIYTIRFQRIPWHDLDPPTRVQKIMNGELPESSSDALFGGLMSRCWIGDFESVHSVEQEIIRLLQNRRGLQTVETMLSSMNPDLISTLEQECIEFLRKKNRVIMSTIRTSWAKQSLMESQGDCEVLKQRLDYAWLISPDSGGKSGLLSEIAGSEDLFIAPGYVRPHGDLFLEYTVVVDLDRELLDCKGVCFFFLAQLPQTSIHALLKPANRYWLGLDIEPKHPCITTDTVPAPPYDNEELVASKYRTLSPRLEVPLFHMATAMTASEAVVSSMTQELTLVSQMYGRTITQARDTCFETDHLFREVSYLLLSIASCSPDRVRLANAEGLEWPTTAYESLDHLSVAKYGILGDDGDAQPRELVSTFLSDFHEACKTPGSSPYATSYWMGPVFVWLTRDLLSRSRFEAAIYAAVTEARAVPGKREFPVVVFSIRHFVLVRVTPTVVLHSKRYALWTEPTAVDMSFLDTEHVEFPFRRPSILESSVNYDLPVDSDWVSDNCQRSFEELAYFFISTSPHRELGKLAMDRELTIVNQLEGEPDLLQFPAQDEIEQRGLFSQLNRTNVLDGQARCILVIGASSSSRTTSMLTVPVLWERWANPLRVKTDVKLPLWRQPFEEAGINWELLEKVLSSPYECRIALRARGLAVLYALVFFIPKGIGGCGVHQSCYFDNIDRTYRAQIPRQRLGAHLQIASRIRPDGSCRSVYFLALFKPVSEDTSEGWKRAEAEARAQAEVEYFRQAFEFWINNDAPGMHDLAIPTMEEVPPDASFNIEKARQWSYHKPSWRYCHAMKPYLDHARSELRFGDVEVDDISDDDKPLDSKARRLPLDTRTMEDRSAIIAALSWARQLADVHGDQETEELVQPDLYLWP</sequence>
<dbReference type="Gene3D" id="1.10.510.10">
    <property type="entry name" value="Transferase(Phosphotransferase) domain 1"/>
    <property type="match status" value="1"/>
</dbReference>
<dbReference type="Proteomes" id="UP000737391">
    <property type="component" value="Unassembled WGS sequence"/>
</dbReference>
<dbReference type="GO" id="GO:0005524">
    <property type="term" value="F:ATP binding"/>
    <property type="evidence" value="ECO:0007669"/>
    <property type="project" value="UniProtKB-KW"/>
</dbReference>
<evidence type="ECO:0000256" key="14">
    <source>
        <dbReference type="ARBA" id="ARBA00048679"/>
    </source>
</evidence>
<protein>
    <recommendedName>
        <fullName evidence="5">EKC/KEOPS complex subunit BUD32</fullName>
        <ecNumber evidence="3">2.7.11.1</ecNumber>
    </recommendedName>
    <alternativeName>
        <fullName evidence="11 12">Atypical Serine/threonine protein kinase BUD32</fullName>
    </alternativeName>
    <alternativeName>
        <fullName evidence="4">EKC/KEOPS complex subunit bud32</fullName>
    </alternativeName>
</protein>
<comment type="catalytic activity">
    <reaction evidence="14">
        <text>L-seryl-[protein] + ATP = O-phospho-L-seryl-[protein] + ADP + H(+)</text>
        <dbReference type="Rhea" id="RHEA:17989"/>
        <dbReference type="Rhea" id="RHEA-COMP:9863"/>
        <dbReference type="Rhea" id="RHEA-COMP:11604"/>
        <dbReference type="ChEBI" id="CHEBI:15378"/>
        <dbReference type="ChEBI" id="CHEBI:29999"/>
        <dbReference type="ChEBI" id="CHEBI:30616"/>
        <dbReference type="ChEBI" id="CHEBI:83421"/>
        <dbReference type="ChEBI" id="CHEBI:456216"/>
        <dbReference type="EC" id="2.7.11.1"/>
    </reaction>
</comment>
<dbReference type="PROSITE" id="PS50011">
    <property type="entry name" value="PROTEIN_KINASE_DOM"/>
    <property type="match status" value="1"/>
</dbReference>
<dbReference type="EC" id="2.7.11.1" evidence="3"/>
<evidence type="ECO:0000256" key="5">
    <source>
        <dbReference type="ARBA" id="ARBA00019973"/>
    </source>
</evidence>
<comment type="caution">
    <text evidence="16">The sequence shown here is derived from an EMBL/GenBank/DDBJ whole genome shotgun (WGS) entry which is preliminary data.</text>
</comment>
<evidence type="ECO:0000313" key="17">
    <source>
        <dbReference type="Proteomes" id="UP000737391"/>
    </source>
</evidence>
<evidence type="ECO:0000256" key="1">
    <source>
        <dbReference type="ARBA" id="ARBA00003747"/>
    </source>
</evidence>
<evidence type="ECO:0000256" key="11">
    <source>
        <dbReference type="ARBA" id="ARBA00030980"/>
    </source>
</evidence>
<dbReference type="InterPro" id="IPR000719">
    <property type="entry name" value="Prot_kinase_dom"/>
</dbReference>
<dbReference type="SUPFAM" id="SSF56112">
    <property type="entry name" value="Protein kinase-like (PK-like)"/>
    <property type="match status" value="1"/>
</dbReference>
<feature type="domain" description="Protein kinase" evidence="15">
    <location>
        <begin position="11"/>
        <end position="262"/>
    </location>
</feature>
<keyword evidence="9 16" id="KW-0418">Kinase</keyword>
<proteinExistence type="predicted"/>
<keyword evidence="17" id="KW-1185">Reference proteome</keyword>
<evidence type="ECO:0000256" key="10">
    <source>
        <dbReference type="ARBA" id="ARBA00022840"/>
    </source>
</evidence>
<evidence type="ECO:0000256" key="12">
    <source>
        <dbReference type="ARBA" id="ARBA00033194"/>
    </source>
</evidence>
<evidence type="ECO:0000256" key="6">
    <source>
        <dbReference type="ARBA" id="ARBA00022527"/>
    </source>
</evidence>
<evidence type="ECO:0000256" key="8">
    <source>
        <dbReference type="ARBA" id="ARBA00022741"/>
    </source>
</evidence>
<evidence type="ECO:0000313" key="16">
    <source>
        <dbReference type="EMBL" id="KAF4475789.1"/>
    </source>
</evidence>
<dbReference type="InterPro" id="IPR011009">
    <property type="entry name" value="Kinase-like_dom_sf"/>
</dbReference>
<evidence type="ECO:0000256" key="9">
    <source>
        <dbReference type="ARBA" id="ARBA00022777"/>
    </source>
</evidence>
<keyword evidence="8" id="KW-0547">Nucleotide-binding</keyword>
<evidence type="ECO:0000256" key="13">
    <source>
        <dbReference type="ARBA" id="ARBA00047899"/>
    </source>
</evidence>
<evidence type="ECO:0000256" key="3">
    <source>
        <dbReference type="ARBA" id="ARBA00012513"/>
    </source>
</evidence>
<evidence type="ECO:0000256" key="7">
    <source>
        <dbReference type="ARBA" id="ARBA00022679"/>
    </source>
</evidence>
<dbReference type="OrthoDB" id="3938867at2759"/>
<evidence type="ECO:0000256" key="2">
    <source>
        <dbReference type="ARBA" id="ARBA00011534"/>
    </source>
</evidence>
<evidence type="ECO:0000259" key="15">
    <source>
        <dbReference type="PROSITE" id="PS50011"/>
    </source>
</evidence>
<organism evidence="16 17">
    <name type="scientific">Fusarium agapanthi</name>
    <dbReference type="NCBI Taxonomy" id="1803897"/>
    <lineage>
        <taxon>Eukaryota</taxon>
        <taxon>Fungi</taxon>
        <taxon>Dikarya</taxon>
        <taxon>Ascomycota</taxon>
        <taxon>Pezizomycotina</taxon>
        <taxon>Sordariomycetes</taxon>
        <taxon>Hypocreomycetidae</taxon>
        <taxon>Hypocreales</taxon>
        <taxon>Nectriaceae</taxon>
        <taxon>Fusarium</taxon>
        <taxon>Fusarium fujikuroi species complex</taxon>
    </lineage>
</organism>
<name>A0A9P5E8N9_9HYPO</name>
<keyword evidence="6" id="KW-0723">Serine/threonine-protein kinase</keyword>
<dbReference type="AlphaFoldDB" id="A0A9P5E8N9"/>
<dbReference type="EMBL" id="LUFC02001388">
    <property type="protein sequence ID" value="KAF4475789.1"/>
    <property type="molecule type" value="Genomic_DNA"/>
</dbReference>
<dbReference type="InterPro" id="IPR008266">
    <property type="entry name" value="Tyr_kinase_AS"/>
</dbReference>
<dbReference type="PROSITE" id="PS00109">
    <property type="entry name" value="PROTEIN_KINASE_TYR"/>
    <property type="match status" value="1"/>
</dbReference>
<keyword evidence="7" id="KW-0808">Transferase</keyword>
<comment type="subunit">
    <text evidence="2">Component of the EKC/KEOPS complex composed of at least BUD32, CGI121, GON7, KAE1 and PCC1; the whole complex dimerizes.</text>
</comment>
<accession>A0A9P5E8N9</accession>
<comment type="catalytic activity">
    <reaction evidence="13">
        <text>L-threonyl-[protein] + ATP = O-phospho-L-threonyl-[protein] + ADP + H(+)</text>
        <dbReference type="Rhea" id="RHEA:46608"/>
        <dbReference type="Rhea" id="RHEA-COMP:11060"/>
        <dbReference type="Rhea" id="RHEA-COMP:11605"/>
        <dbReference type="ChEBI" id="CHEBI:15378"/>
        <dbReference type="ChEBI" id="CHEBI:30013"/>
        <dbReference type="ChEBI" id="CHEBI:30616"/>
        <dbReference type="ChEBI" id="CHEBI:61977"/>
        <dbReference type="ChEBI" id="CHEBI:456216"/>
        <dbReference type="EC" id="2.7.11.1"/>
    </reaction>
</comment>
<dbReference type="GO" id="GO:0004674">
    <property type="term" value="F:protein serine/threonine kinase activity"/>
    <property type="evidence" value="ECO:0007669"/>
    <property type="project" value="UniProtKB-KW"/>
</dbReference>
<keyword evidence="10" id="KW-0067">ATP-binding</keyword>
<comment type="function">
    <text evidence="1">Component of the EKC/KEOPS complex that is required for the formation of a threonylcarbamoyl group on adenosine at position 37 (t(6)A37) in tRNAs that read codons beginning with adenine. The complex is probably involved in the transfer of the threonylcarbamoyl moiety of threonylcarbamoyl-AMP (TC-AMP) to the N6 group of A37. BUD32 has ATPase activity in the context of the EKC/KEOPS complex and likely plays a supporting role to the catalytic subunit KAE1. The EKC/KEOPS complex also promotes both telomere uncapping and telomere elongation. The complex is required for efficient recruitment of transcriptional coactivators.</text>
</comment>
<dbReference type="PANTHER" id="PTHR24343">
    <property type="entry name" value="SERINE/THREONINE KINASE"/>
    <property type="match status" value="1"/>
</dbReference>
<dbReference type="SMART" id="SM00220">
    <property type="entry name" value="S_TKc"/>
    <property type="match status" value="1"/>
</dbReference>